<evidence type="ECO:0000256" key="7">
    <source>
        <dbReference type="ARBA" id="ARBA00022857"/>
    </source>
</evidence>
<keyword evidence="7 11" id="KW-0521">NADP</keyword>
<gene>
    <name evidence="11" type="primary">fni</name>
    <name evidence="14" type="ORF">HMPREF0446_00916</name>
</gene>
<feature type="compositionally biased region" description="Polar residues" evidence="12">
    <location>
        <begin position="19"/>
        <end position="28"/>
    </location>
</feature>
<dbReference type="EMBL" id="ACRF02000016">
    <property type="protein sequence ID" value="EEW92928.1"/>
    <property type="molecule type" value="Genomic_DNA"/>
</dbReference>
<evidence type="ECO:0000256" key="2">
    <source>
        <dbReference type="ARBA" id="ARBA00022490"/>
    </source>
</evidence>
<comment type="subunit">
    <text evidence="10 11">Homooctamer. Dimer of tetramers.</text>
</comment>
<dbReference type="PANTHER" id="PTHR43665">
    <property type="entry name" value="ISOPENTENYL-DIPHOSPHATE DELTA-ISOMERASE"/>
    <property type="match status" value="1"/>
</dbReference>
<feature type="binding site" evidence="11">
    <location>
        <position position="219"/>
    </location>
    <ligand>
        <name>FMN</name>
        <dbReference type="ChEBI" id="CHEBI:58210"/>
    </ligand>
</feature>
<evidence type="ECO:0000256" key="10">
    <source>
        <dbReference type="ARBA" id="ARBA00025810"/>
    </source>
</evidence>
<reference evidence="14" key="1">
    <citation type="submission" date="2009-09" db="EMBL/GenBank/DDBJ databases">
        <authorList>
            <consortium name="The Broad Institute Genome Sequencing Platform"/>
            <person name="Ward D."/>
            <person name="Feldgarden M."/>
            <person name="Earl A."/>
            <person name="Young S.K."/>
            <person name="Zeng Q."/>
            <person name="Koehrsen M."/>
            <person name="Alvarado L."/>
            <person name="Berlin A."/>
            <person name="Bochicchio J."/>
            <person name="Borenstein D."/>
            <person name="Chapman S.B."/>
            <person name="Chen Z."/>
            <person name="Engels R."/>
            <person name="Freedman E."/>
            <person name="Gellesch M."/>
            <person name="Goldberg J."/>
            <person name="Griggs A."/>
            <person name="Gujja S."/>
            <person name="Heilman E."/>
            <person name="Heiman D."/>
            <person name="Hepburn T."/>
            <person name="Howarth C."/>
            <person name="Jen D."/>
            <person name="Larson L."/>
            <person name="Lewis B."/>
            <person name="Mehta T."/>
            <person name="Park D."/>
            <person name="Pearson M."/>
            <person name="Roberts A."/>
            <person name="Saif S."/>
            <person name="Shea T."/>
            <person name="Shenoy N."/>
            <person name="Sisk P."/>
            <person name="Stolte C."/>
            <person name="Sykes S."/>
            <person name="Thomson T."/>
            <person name="Walk T."/>
            <person name="White J."/>
            <person name="Yandava C."/>
            <person name="Sibley C.D."/>
            <person name="Field T.R."/>
            <person name="Grinwis M."/>
            <person name="Eshaghurshan C.S."/>
            <person name="Surette M.G."/>
            <person name="Haas B."/>
            <person name="Nusbaum C."/>
            <person name="Birren B."/>
        </authorList>
    </citation>
    <scope>NUCLEOTIDE SEQUENCE [LARGE SCALE GENOMIC DNA]</scope>
    <source>
        <strain evidence="14">ATCC 700633</strain>
    </source>
</reference>
<keyword evidence="2 11" id="KW-0963">Cytoplasm</keyword>
<keyword evidence="8 11" id="KW-0414">Isoprene biosynthesis</keyword>
<dbReference type="InterPro" id="IPR000262">
    <property type="entry name" value="FMN-dep_DH"/>
</dbReference>
<evidence type="ECO:0000256" key="9">
    <source>
        <dbReference type="ARBA" id="ARBA00023235"/>
    </source>
</evidence>
<dbReference type="GO" id="GO:0070402">
    <property type="term" value="F:NADPH binding"/>
    <property type="evidence" value="ECO:0007669"/>
    <property type="project" value="UniProtKB-UniRule"/>
</dbReference>
<name>D0BLR3_9LACT</name>
<feature type="binding site" evidence="11">
    <location>
        <position position="158"/>
    </location>
    <ligand>
        <name>Mg(2+)</name>
        <dbReference type="ChEBI" id="CHEBI:18420"/>
    </ligand>
</feature>
<feature type="binding site" evidence="11">
    <location>
        <position position="189"/>
    </location>
    <ligand>
        <name>FMN</name>
        <dbReference type="ChEBI" id="CHEBI:58210"/>
    </ligand>
</feature>
<comment type="subcellular location">
    <subcellularLocation>
        <location evidence="11">Cytoplasm</location>
    </subcellularLocation>
</comment>
<feature type="binding site" evidence="11">
    <location>
        <position position="157"/>
    </location>
    <ligand>
        <name>substrate</name>
    </ligand>
</feature>
<comment type="similarity">
    <text evidence="11">Belongs to the IPP isomerase type 2 family.</text>
</comment>
<keyword evidence="5 11" id="KW-0479">Metal-binding</keyword>
<dbReference type="eggNOG" id="COG1304">
    <property type="taxonomic scope" value="Bacteria"/>
</dbReference>
<evidence type="ECO:0000256" key="8">
    <source>
        <dbReference type="ARBA" id="ARBA00023229"/>
    </source>
</evidence>
<accession>D0BLR3</accession>
<evidence type="ECO:0000256" key="1">
    <source>
        <dbReference type="ARBA" id="ARBA00001917"/>
    </source>
</evidence>
<organism evidence="14 15">
    <name type="scientific">Granulicatella elegans ATCC 700633</name>
    <dbReference type="NCBI Taxonomy" id="626369"/>
    <lineage>
        <taxon>Bacteria</taxon>
        <taxon>Bacillati</taxon>
        <taxon>Bacillota</taxon>
        <taxon>Bacilli</taxon>
        <taxon>Lactobacillales</taxon>
        <taxon>Carnobacteriaceae</taxon>
        <taxon>Granulicatella</taxon>
    </lineage>
</organism>
<sequence>MTQAYTQQMKRKDEHVGHATQQYQSQSHLELRQTRFVHHPLSEMAVDEVSLQTKMAGFTLETPFFINAITGGSPRTTLINQRLAQLAHETGIAMATGSMSIAMKDPSTAESFTIIRKENPNGIVLANLGAHYTVESAKKAIDLIEANGIQIHVNTLQELVMPEGDRSFHHWLKNIEEIVSHVDVPVIVKEVGFGFSREAMQELINIGVQTIDISGRGGTNFAAIENARREDTLFDELEDWGQTTVQSLVEGYDLPCELIASGGIHSPLDIVKCLALGASAVGMSGEFLHLIRPQDSLPTAIQTVNDWKNQLKNIYTLLGVSKTEALRQTDIILPHTTAHWCNARHIDWTTFANRKTKNFS</sequence>
<comment type="function">
    <text evidence="11">Involved in the biosynthesis of isoprenoids. Catalyzes the 1,3-allylic rearrangement of the homoallylic substrate isopentenyl (IPP) to its allylic isomer, dimethylallyl diphosphate (DMAPP).</text>
</comment>
<dbReference type="NCBIfam" id="TIGR02151">
    <property type="entry name" value="IPP_isom_2"/>
    <property type="match status" value="1"/>
</dbReference>
<dbReference type="GO" id="GO:0005737">
    <property type="term" value="C:cytoplasm"/>
    <property type="evidence" value="ECO:0007669"/>
    <property type="project" value="UniProtKB-SubCell"/>
</dbReference>
<dbReference type="HAMAP" id="MF_00354">
    <property type="entry name" value="Idi_2"/>
    <property type="match status" value="1"/>
</dbReference>
<comment type="cofactor">
    <cofactor evidence="11">
        <name>NADPH</name>
        <dbReference type="ChEBI" id="CHEBI:57783"/>
    </cofactor>
</comment>
<evidence type="ECO:0000256" key="11">
    <source>
        <dbReference type="HAMAP-Rule" id="MF_00354"/>
    </source>
</evidence>
<dbReference type="RefSeq" id="WP_006703189.1">
    <property type="nucleotide sequence ID" value="NZ_KI391971.1"/>
</dbReference>
<dbReference type="GO" id="GO:0000287">
    <property type="term" value="F:magnesium ion binding"/>
    <property type="evidence" value="ECO:0007669"/>
    <property type="project" value="UniProtKB-UniRule"/>
</dbReference>
<feature type="binding site" evidence="11">
    <location>
        <position position="214"/>
    </location>
    <ligand>
        <name>FMN</name>
        <dbReference type="ChEBI" id="CHEBI:58210"/>
    </ligand>
</feature>
<keyword evidence="6 11" id="KW-0460">Magnesium</keyword>
<evidence type="ECO:0000259" key="13">
    <source>
        <dbReference type="Pfam" id="PF01070"/>
    </source>
</evidence>
<dbReference type="InterPro" id="IPR011179">
    <property type="entry name" value="IPdP_isomerase"/>
</dbReference>
<protein>
    <recommendedName>
        <fullName evidence="11">Isopentenyl-diphosphate delta-isomerase</fullName>
        <shortName evidence="11">IPP isomerase</shortName>
        <ecNumber evidence="11">5.3.3.2</ecNumber>
    </recommendedName>
    <alternativeName>
        <fullName evidence="11">Isopentenyl diphosphate:dimethylallyl diphosphate isomerase</fullName>
    </alternativeName>
    <alternativeName>
        <fullName evidence="11">Isopentenyl pyrophosphate isomerase</fullName>
    </alternativeName>
    <alternativeName>
        <fullName evidence="11">Type 2 isopentenyl diphosphate isomerase</fullName>
        <shortName evidence="11">IDI-2</shortName>
    </alternativeName>
</protein>
<dbReference type="PIRSF" id="PIRSF003314">
    <property type="entry name" value="IPP_isomerase"/>
    <property type="match status" value="1"/>
</dbReference>
<dbReference type="PANTHER" id="PTHR43665:SF1">
    <property type="entry name" value="ISOPENTENYL-DIPHOSPHATE DELTA-ISOMERASE"/>
    <property type="match status" value="1"/>
</dbReference>
<keyword evidence="3 11" id="KW-0285">Flavoprotein</keyword>
<feature type="binding site" evidence="11">
    <location>
        <begin position="284"/>
        <end position="285"/>
    </location>
    <ligand>
        <name>FMN</name>
        <dbReference type="ChEBI" id="CHEBI:58210"/>
    </ligand>
</feature>
<feature type="binding site" evidence="11">
    <location>
        <position position="127"/>
    </location>
    <ligand>
        <name>FMN</name>
        <dbReference type="ChEBI" id="CHEBI:58210"/>
    </ligand>
</feature>
<evidence type="ECO:0000256" key="4">
    <source>
        <dbReference type="ARBA" id="ARBA00022643"/>
    </source>
</evidence>
<comment type="caution">
    <text evidence="14">The sequence shown here is derived from an EMBL/GenBank/DDBJ whole genome shotgun (WGS) entry which is preliminary data.</text>
</comment>
<dbReference type="Gene3D" id="3.20.20.70">
    <property type="entry name" value="Aldolase class I"/>
    <property type="match status" value="1"/>
</dbReference>
<proteinExistence type="inferred from homology"/>
<comment type="catalytic activity">
    <reaction evidence="11">
        <text>isopentenyl diphosphate = dimethylallyl diphosphate</text>
        <dbReference type="Rhea" id="RHEA:23284"/>
        <dbReference type="ChEBI" id="CHEBI:57623"/>
        <dbReference type="ChEBI" id="CHEBI:128769"/>
        <dbReference type="EC" id="5.3.3.2"/>
    </reaction>
</comment>
<comment type="cofactor">
    <cofactor evidence="11">
        <name>Mg(2+)</name>
        <dbReference type="ChEBI" id="CHEBI:18420"/>
    </cofactor>
</comment>
<evidence type="ECO:0000256" key="3">
    <source>
        <dbReference type="ARBA" id="ARBA00022630"/>
    </source>
</evidence>
<feature type="binding site" evidence="11">
    <location>
        <begin position="68"/>
        <end position="70"/>
    </location>
    <ligand>
        <name>FMN</name>
        <dbReference type="ChEBI" id="CHEBI:58210"/>
    </ligand>
</feature>
<evidence type="ECO:0000256" key="5">
    <source>
        <dbReference type="ARBA" id="ARBA00022723"/>
    </source>
</evidence>
<dbReference type="GO" id="GO:0008299">
    <property type="term" value="P:isoprenoid biosynthetic process"/>
    <property type="evidence" value="ECO:0007669"/>
    <property type="project" value="UniProtKB-UniRule"/>
</dbReference>
<keyword evidence="9 11" id="KW-0413">Isomerase</keyword>
<feature type="region of interest" description="Disordered" evidence="12">
    <location>
        <begin position="1"/>
        <end position="28"/>
    </location>
</feature>
<dbReference type="HOGENOM" id="CLU_065515_0_0_9"/>
<feature type="domain" description="FMN-dependent dehydrogenase" evidence="13">
    <location>
        <begin position="171"/>
        <end position="329"/>
    </location>
</feature>
<dbReference type="SUPFAM" id="SSF51395">
    <property type="entry name" value="FMN-linked oxidoreductases"/>
    <property type="match status" value="1"/>
</dbReference>
<feature type="binding site" evidence="11">
    <location>
        <begin position="11"/>
        <end position="12"/>
    </location>
    <ligand>
        <name>substrate</name>
    </ligand>
</feature>
<dbReference type="STRING" id="626369.HMPREF0446_00916"/>
<dbReference type="AlphaFoldDB" id="D0BLR3"/>
<dbReference type="CDD" id="cd02811">
    <property type="entry name" value="IDI-2_FMN"/>
    <property type="match status" value="1"/>
</dbReference>
<dbReference type="Pfam" id="PF01070">
    <property type="entry name" value="FMN_dh"/>
    <property type="match status" value="1"/>
</dbReference>
<dbReference type="InterPro" id="IPR013785">
    <property type="entry name" value="Aldolase_TIM"/>
</dbReference>
<evidence type="ECO:0000313" key="15">
    <source>
        <dbReference type="Proteomes" id="UP000002939"/>
    </source>
</evidence>
<dbReference type="GO" id="GO:0004452">
    <property type="term" value="F:isopentenyl-diphosphate delta-isomerase activity"/>
    <property type="evidence" value="ECO:0007669"/>
    <property type="project" value="UniProtKB-UniRule"/>
</dbReference>
<feature type="binding site" evidence="11">
    <location>
        <position position="98"/>
    </location>
    <ligand>
        <name>FMN</name>
        <dbReference type="ChEBI" id="CHEBI:58210"/>
    </ligand>
</feature>
<evidence type="ECO:0000256" key="6">
    <source>
        <dbReference type="ARBA" id="ARBA00022842"/>
    </source>
</evidence>
<keyword evidence="4 11" id="KW-0288">FMN</keyword>
<dbReference type="EC" id="5.3.3.2" evidence="11"/>
<dbReference type="GO" id="GO:0016491">
    <property type="term" value="F:oxidoreductase activity"/>
    <property type="evidence" value="ECO:0007669"/>
    <property type="project" value="InterPro"/>
</dbReference>
<dbReference type="OrthoDB" id="9795032at2"/>
<dbReference type="GO" id="GO:0010181">
    <property type="term" value="F:FMN binding"/>
    <property type="evidence" value="ECO:0007669"/>
    <property type="project" value="UniProtKB-UniRule"/>
</dbReference>
<evidence type="ECO:0000256" key="12">
    <source>
        <dbReference type="SAM" id="MobiDB-lite"/>
    </source>
</evidence>
<comment type="caution">
    <text evidence="11">Lacks conserved residue(s) required for the propagation of feature annotation.</text>
</comment>
<dbReference type="Proteomes" id="UP000002939">
    <property type="component" value="Unassembled WGS sequence"/>
</dbReference>
<reference evidence="14" key="2">
    <citation type="submission" date="2011-10" db="EMBL/GenBank/DDBJ databases">
        <title>The Genome Sequence of Granulicatella elegans ATCC 700633.</title>
        <authorList>
            <consortium name="The Broad Institute Genome Sequencing Platform"/>
            <consortium name="The Broad Institute Genome Sequencing Center for Infectious Disease"/>
            <person name="Earl A."/>
            <person name="Ward D."/>
            <person name="Feldgarden M."/>
            <person name="Gevers D."/>
            <person name="Sibley C.D."/>
            <person name="Field T.R."/>
            <person name="Grinwis M."/>
            <person name="Eshaghurshan C.S."/>
            <person name="Surette M.G."/>
            <person name="Young S.K."/>
            <person name="Zeng Q."/>
            <person name="Gargeya S."/>
            <person name="Fitzgerald M."/>
            <person name="Haas B."/>
            <person name="Abouelleil A."/>
            <person name="Alvarado L."/>
            <person name="Arachchi H.M."/>
            <person name="Berlin A."/>
            <person name="Brown A."/>
            <person name="Chapman S.B."/>
            <person name="Chen Z."/>
            <person name="Dunbar C."/>
            <person name="Freedman E."/>
            <person name="Gearin G."/>
            <person name="Goldberg J."/>
            <person name="Griggs A."/>
            <person name="Gujja S."/>
            <person name="Heiman D."/>
            <person name="Howarth C."/>
            <person name="Larson L."/>
            <person name="Lui A."/>
            <person name="MacDonald P.J.P."/>
            <person name="Montmayeur A."/>
            <person name="Murphy C."/>
            <person name="Neiman D."/>
            <person name="Pearson M."/>
            <person name="Priest M."/>
            <person name="Roberts A."/>
            <person name="Saif S."/>
            <person name="Shea T."/>
            <person name="Shenoy N."/>
            <person name="Sisk P."/>
            <person name="Stolte C."/>
            <person name="Sykes S."/>
            <person name="Wortman J."/>
            <person name="Nusbaum C."/>
            <person name="Birren B."/>
        </authorList>
    </citation>
    <scope>NUCLEOTIDE SEQUENCE [LARGE SCALE GENOMIC DNA]</scope>
    <source>
        <strain evidence="14">ATCC 700633</strain>
    </source>
</reference>
<evidence type="ECO:0000313" key="14">
    <source>
        <dbReference type="EMBL" id="EEW92928.1"/>
    </source>
</evidence>
<keyword evidence="15" id="KW-1185">Reference proteome</keyword>
<comment type="cofactor">
    <cofactor evidence="1 11">
        <name>FMN</name>
        <dbReference type="ChEBI" id="CHEBI:58210"/>
    </cofactor>
</comment>
<dbReference type="SMART" id="SM01240">
    <property type="entry name" value="IMPDH"/>
    <property type="match status" value="1"/>
</dbReference>